<organism evidence="2 3">
    <name type="scientific">Pyxidicoccus fallax</name>
    <dbReference type="NCBI Taxonomy" id="394095"/>
    <lineage>
        <taxon>Bacteria</taxon>
        <taxon>Pseudomonadati</taxon>
        <taxon>Myxococcota</taxon>
        <taxon>Myxococcia</taxon>
        <taxon>Myxococcales</taxon>
        <taxon>Cystobacterineae</taxon>
        <taxon>Myxococcaceae</taxon>
        <taxon>Pyxidicoccus</taxon>
    </lineage>
</organism>
<dbReference type="EMBL" id="JABBJJ010000042">
    <property type="protein sequence ID" value="NMO15578.1"/>
    <property type="molecule type" value="Genomic_DNA"/>
</dbReference>
<evidence type="ECO:0000313" key="3">
    <source>
        <dbReference type="Proteomes" id="UP000518300"/>
    </source>
</evidence>
<dbReference type="AlphaFoldDB" id="A0A848LH38"/>
<comment type="caution">
    <text evidence="2">The sequence shown here is derived from an EMBL/GenBank/DDBJ whole genome shotgun (WGS) entry which is preliminary data.</text>
</comment>
<evidence type="ECO:0000313" key="2">
    <source>
        <dbReference type="EMBL" id="NMO15578.1"/>
    </source>
</evidence>
<reference evidence="2 3" key="1">
    <citation type="submission" date="2020-04" db="EMBL/GenBank/DDBJ databases">
        <title>Draft genome of Pyxidicoccus fallax type strain.</title>
        <authorList>
            <person name="Whitworth D.E."/>
        </authorList>
    </citation>
    <scope>NUCLEOTIDE SEQUENCE [LARGE SCALE GENOMIC DNA]</scope>
    <source>
        <strain evidence="2 3">DSM 14698</strain>
    </source>
</reference>
<dbReference type="SUPFAM" id="SSF50998">
    <property type="entry name" value="Quinoprotein alcohol dehydrogenase-like"/>
    <property type="match status" value="1"/>
</dbReference>
<feature type="region of interest" description="Disordered" evidence="1">
    <location>
        <begin position="34"/>
        <end position="101"/>
    </location>
</feature>
<evidence type="ECO:0008006" key="4">
    <source>
        <dbReference type="Google" id="ProtNLM"/>
    </source>
</evidence>
<evidence type="ECO:0000256" key="1">
    <source>
        <dbReference type="SAM" id="MobiDB-lite"/>
    </source>
</evidence>
<name>A0A848LH38_9BACT</name>
<dbReference type="RefSeq" id="WP_169344870.1">
    <property type="nucleotide sequence ID" value="NZ_JABBJJ010000042.1"/>
</dbReference>
<dbReference type="InterPro" id="IPR052918">
    <property type="entry name" value="Motility_Chemotaxis_Reg"/>
</dbReference>
<dbReference type="PROSITE" id="PS51257">
    <property type="entry name" value="PROKAR_LIPOPROTEIN"/>
    <property type="match status" value="1"/>
</dbReference>
<gene>
    <name evidence="2" type="ORF">HG543_12040</name>
</gene>
<dbReference type="InterPro" id="IPR011047">
    <property type="entry name" value="Quinoprotein_ADH-like_sf"/>
</dbReference>
<feature type="compositionally biased region" description="Pro residues" evidence="1">
    <location>
        <begin position="85"/>
        <end position="94"/>
    </location>
</feature>
<feature type="compositionally biased region" description="Pro residues" evidence="1">
    <location>
        <begin position="52"/>
        <end position="68"/>
    </location>
</feature>
<protein>
    <recommendedName>
        <fullName evidence="4">Lipoprotein</fullName>
    </recommendedName>
</protein>
<accession>A0A848LH38</accession>
<dbReference type="PANTHER" id="PTHR35580:SF1">
    <property type="entry name" value="PHYTASE-LIKE DOMAIN-CONTAINING PROTEIN"/>
    <property type="match status" value="1"/>
</dbReference>
<dbReference type="PANTHER" id="PTHR35580">
    <property type="entry name" value="CELL SURFACE GLYCOPROTEIN (S-LAYER PROTEIN)-LIKE PROTEIN"/>
    <property type="match status" value="1"/>
</dbReference>
<sequence>MRLGWRGFRTVVGATVLGWLGVVTGCSSGGEAHDPPATGGCEDMSAAECAPAPEPPVTDGEAPPPPVGEVPDEEPPDTNEQPQQEQPPPPPPGPGSTLWQVREGTPQDDLALDAALDASGDILTATVQGIDDMHTRQPTDDRVRLVVTRRSAAGETRWQRTFEVRAPETPAELRASVSARIAPDSTGGVFLAGNVEGLLDFETRELGDGAFVARLDSNGNLLWASTPRGPGLTVVDLTVDAQGRALVAFNSSGTADFGDGARGSGAVVVTYSTEGRAEGALRIGRPEGDEDRVELTTLAVDARGRLAVGGRYVGAVRFGSQRAESTRDGSPFLAVYQDGALTWAKALRQAQGTVSDVGVDGQGAVVATGSFLGTVDWAGRKLQGHPYRISPFLVAARPGGEERWARHLGDGLQVGALAVEPSGDLVLAGFTYNRIEDGVAGSDGMGSAQPVAIRYGSNGGALATRMYLSDPPEARGELFGVEAMPFVGVLPDGDAILFGHTDRDSDLGLGRRFAARSDVFLFRLKR</sequence>
<dbReference type="Proteomes" id="UP000518300">
    <property type="component" value="Unassembled WGS sequence"/>
</dbReference>
<keyword evidence="3" id="KW-1185">Reference proteome</keyword>
<proteinExistence type="predicted"/>